<proteinExistence type="predicted"/>
<evidence type="ECO:0000313" key="1">
    <source>
        <dbReference type="EMBL" id="CAB0041475.1"/>
    </source>
</evidence>
<dbReference type="Proteomes" id="UP000479190">
    <property type="component" value="Unassembled WGS sequence"/>
</dbReference>
<sequence length="604" mass="69552">EFNDRAIVDTEYPVILIKARYNPSDVFEKITLARINDTRTKVDDSITSTLRLLQDRAGYEKKFAHHALAHVKHMTERINERMFQKLEDILLTLAEAIDFLNGTDSFDGAIYKTGECHIKTRPNFFKEAENATKVILQRLKSCTEGKISESLTLRDEIISKSHAVTDRLHQLRSEIDDCFLLPLIGNGAMRRVNRCVLTIESKVNAVVNRKLPLDALDSTTSIGRLISLKASVLNCIPVEYRMKSLHEAEYIIEASKACQKGISMHLDKDDSIKFDKNINNNDIPHSLRILLSRCRKPRMQVTARRDSETLMSLCSLRCAQLRPTPPSSSDRVSPRCSPIRYKIIYKMCVCRCSSKARRRPFARVGFLDTSRLAIRCSSLFIFQSPICFQTRWKYTFKDYYIITSMAPALVKVYESTFSQLRKTIVGRFTGSLTCEHKLTFTRDKKKKKKLHEFSTFGKYGFSSDFPGYSSRDEIQWPAQRLIYIYSATGHAMYTLSKRSCSLQFTTLLYSLEPLYELRPTRFPARRSKIACAVARDAIRNYITRKKAKQLSSASNIALVNTFAWSFVAIPRLSLELSPELELYTHWTLVLYSRRDLLFCRRVTV</sequence>
<protein>
    <submittedName>
        <fullName evidence="1">Uncharacterized protein</fullName>
    </submittedName>
</protein>
<feature type="non-terminal residue" evidence="1">
    <location>
        <position position="1"/>
    </location>
</feature>
<organism evidence="1 2">
    <name type="scientific">Trichogramma brassicae</name>
    <dbReference type="NCBI Taxonomy" id="86971"/>
    <lineage>
        <taxon>Eukaryota</taxon>
        <taxon>Metazoa</taxon>
        <taxon>Ecdysozoa</taxon>
        <taxon>Arthropoda</taxon>
        <taxon>Hexapoda</taxon>
        <taxon>Insecta</taxon>
        <taxon>Pterygota</taxon>
        <taxon>Neoptera</taxon>
        <taxon>Endopterygota</taxon>
        <taxon>Hymenoptera</taxon>
        <taxon>Apocrita</taxon>
        <taxon>Proctotrupomorpha</taxon>
        <taxon>Chalcidoidea</taxon>
        <taxon>Trichogrammatidae</taxon>
        <taxon>Trichogramma</taxon>
    </lineage>
</organism>
<keyword evidence="2" id="KW-1185">Reference proteome</keyword>
<reference evidence="1 2" key="1">
    <citation type="submission" date="2020-02" db="EMBL/GenBank/DDBJ databases">
        <authorList>
            <person name="Ferguson B K."/>
        </authorList>
    </citation>
    <scope>NUCLEOTIDE SEQUENCE [LARGE SCALE GENOMIC DNA]</scope>
</reference>
<accession>A0A6H5IVP2</accession>
<gene>
    <name evidence="1" type="ORF">TBRA_LOCUS13143</name>
</gene>
<dbReference type="EMBL" id="CADCXV010001116">
    <property type="protein sequence ID" value="CAB0041475.1"/>
    <property type="molecule type" value="Genomic_DNA"/>
</dbReference>
<evidence type="ECO:0000313" key="2">
    <source>
        <dbReference type="Proteomes" id="UP000479190"/>
    </source>
</evidence>
<name>A0A6H5IVP2_9HYME</name>
<dbReference type="AlphaFoldDB" id="A0A6H5IVP2"/>